<dbReference type="EMBL" id="LFJN01000005">
    <property type="protein sequence ID" value="KPI43347.1"/>
    <property type="molecule type" value="Genomic_DNA"/>
</dbReference>
<dbReference type="GO" id="GO:0016020">
    <property type="term" value="C:membrane"/>
    <property type="evidence" value="ECO:0007669"/>
    <property type="project" value="UniProtKB-SubCell"/>
</dbReference>
<feature type="compositionally biased region" description="Polar residues" evidence="5">
    <location>
        <begin position="8"/>
        <end position="36"/>
    </location>
</feature>
<dbReference type="RefSeq" id="XP_018003310.1">
    <property type="nucleotide sequence ID" value="XM_018147096.1"/>
</dbReference>
<comment type="subcellular location">
    <subcellularLocation>
        <location evidence="1">Membrane</location>
        <topology evidence="1">Single-pass membrane protein</topology>
    </subcellularLocation>
</comment>
<dbReference type="Pfam" id="PF14880">
    <property type="entry name" value="COX14"/>
    <property type="match status" value="1"/>
</dbReference>
<evidence type="ECO:0000313" key="7">
    <source>
        <dbReference type="EMBL" id="KPI43347.1"/>
    </source>
</evidence>
<keyword evidence="3 6" id="KW-1133">Transmembrane helix</keyword>
<dbReference type="OrthoDB" id="4205486at2759"/>
<dbReference type="AlphaFoldDB" id="A0A0N1HDV5"/>
<evidence type="ECO:0000256" key="5">
    <source>
        <dbReference type="SAM" id="MobiDB-lite"/>
    </source>
</evidence>
<dbReference type="VEuPathDB" id="FungiDB:AB675_6780"/>
<organism evidence="7 8">
    <name type="scientific">Cyphellophora attinorum</name>
    <dbReference type="NCBI Taxonomy" id="1664694"/>
    <lineage>
        <taxon>Eukaryota</taxon>
        <taxon>Fungi</taxon>
        <taxon>Dikarya</taxon>
        <taxon>Ascomycota</taxon>
        <taxon>Pezizomycotina</taxon>
        <taxon>Eurotiomycetes</taxon>
        <taxon>Chaetothyriomycetidae</taxon>
        <taxon>Chaetothyriales</taxon>
        <taxon>Cyphellophoraceae</taxon>
        <taxon>Cyphellophora</taxon>
    </lineage>
</organism>
<accession>A0A0N1HDV5</accession>
<dbReference type="STRING" id="1664694.A0A0N1HDV5"/>
<sequence length="321" mass="35736">MSRRKPSDTFTRFTSNSIHASQKPSTPNFSPRQPQGPTAAPASTAPIETPAEKVARLRAQLRSQRDGSQLTPTERFIAGGRRWADTAHRFTTVALLGLTGISAVVAVYGIFSLVTHSRRQKRAFIDAEMDRLRDAQQAFLRGDASAEQLHLLEQERAGEEMAAKWKADKDAQKTRGLWAKAKGMLGVGQEFDGDQMGTETLEEAERRQFRASGGRVLEEAWIQQQQQQMKENEPQLRRVAVREHDTIEGVGFDAKGRPVPLNKMERLPSNIKVERRTGDRPVEPIHEIRGGMLDQMADNAASAAASKTGGGWYSSWFSRKS</sequence>
<dbReference type="GeneID" id="28738976"/>
<evidence type="ECO:0000256" key="6">
    <source>
        <dbReference type="SAM" id="Phobius"/>
    </source>
</evidence>
<dbReference type="Proteomes" id="UP000038010">
    <property type="component" value="Unassembled WGS sequence"/>
</dbReference>
<feature type="region of interest" description="Disordered" evidence="5">
    <location>
        <begin position="300"/>
        <end position="321"/>
    </location>
</feature>
<evidence type="ECO:0000256" key="3">
    <source>
        <dbReference type="ARBA" id="ARBA00022989"/>
    </source>
</evidence>
<evidence type="ECO:0000256" key="1">
    <source>
        <dbReference type="ARBA" id="ARBA00004167"/>
    </source>
</evidence>
<keyword evidence="8" id="KW-1185">Reference proteome</keyword>
<gene>
    <name evidence="7" type="ORF">AB675_6780</name>
</gene>
<feature type="transmembrane region" description="Helical" evidence="6">
    <location>
        <begin position="90"/>
        <end position="111"/>
    </location>
</feature>
<keyword evidence="2 6" id="KW-0812">Transmembrane</keyword>
<feature type="region of interest" description="Disordered" evidence="5">
    <location>
        <begin position="1"/>
        <end position="48"/>
    </location>
</feature>
<keyword evidence="4 6" id="KW-0472">Membrane</keyword>
<evidence type="ECO:0000256" key="2">
    <source>
        <dbReference type="ARBA" id="ARBA00022692"/>
    </source>
</evidence>
<protein>
    <submittedName>
        <fullName evidence="7">Uncharacterized protein</fullName>
    </submittedName>
</protein>
<reference evidence="7 8" key="1">
    <citation type="submission" date="2015-06" db="EMBL/GenBank/DDBJ databases">
        <title>Draft genome of the ant-associated black yeast Phialophora attae CBS 131958.</title>
        <authorList>
            <person name="Moreno L.F."/>
            <person name="Stielow B.J."/>
            <person name="de Hoog S."/>
            <person name="Vicente V.A."/>
            <person name="Weiss V.A."/>
            <person name="de Vries M."/>
            <person name="Cruz L.M."/>
            <person name="Souza E.M."/>
        </authorList>
    </citation>
    <scope>NUCLEOTIDE SEQUENCE [LARGE SCALE GENOMIC DNA]</scope>
    <source>
        <strain evidence="7 8">CBS 131958</strain>
    </source>
</reference>
<proteinExistence type="predicted"/>
<dbReference type="InterPro" id="IPR029208">
    <property type="entry name" value="COX14"/>
</dbReference>
<evidence type="ECO:0000313" key="8">
    <source>
        <dbReference type="Proteomes" id="UP000038010"/>
    </source>
</evidence>
<evidence type="ECO:0000256" key="4">
    <source>
        <dbReference type="ARBA" id="ARBA00023136"/>
    </source>
</evidence>
<comment type="caution">
    <text evidence="7">The sequence shown here is derived from an EMBL/GenBank/DDBJ whole genome shotgun (WGS) entry which is preliminary data.</text>
</comment>
<name>A0A0N1HDV5_9EURO</name>